<evidence type="ECO:0000313" key="3">
    <source>
        <dbReference type="EMBL" id="EMC98431.1"/>
    </source>
</evidence>
<feature type="region of interest" description="Disordered" evidence="1">
    <location>
        <begin position="71"/>
        <end position="96"/>
    </location>
</feature>
<dbReference type="STRING" id="717646.M2MP03"/>
<dbReference type="Pfam" id="PF00561">
    <property type="entry name" value="Abhydrolase_1"/>
    <property type="match status" value="1"/>
</dbReference>
<dbReference type="InterPro" id="IPR029058">
    <property type="entry name" value="AB_hydrolase_fold"/>
</dbReference>
<name>M2MP03_BAUPA</name>
<gene>
    <name evidence="3" type="ORF">BAUCODRAFT_32469</name>
</gene>
<dbReference type="Proteomes" id="UP000011761">
    <property type="component" value="Unassembled WGS sequence"/>
</dbReference>
<dbReference type="RefSeq" id="XP_007674490.1">
    <property type="nucleotide sequence ID" value="XM_007676300.1"/>
</dbReference>
<dbReference type="GeneID" id="19111786"/>
<dbReference type="EMBL" id="KB445553">
    <property type="protein sequence ID" value="EMC98431.1"/>
    <property type="molecule type" value="Genomic_DNA"/>
</dbReference>
<dbReference type="PANTHER" id="PTHR43689">
    <property type="entry name" value="HYDROLASE"/>
    <property type="match status" value="1"/>
</dbReference>
<accession>M2MP03</accession>
<keyword evidence="4" id="KW-1185">Reference proteome</keyword>
<evidence type="ECO:0000259" key="2">
    <source>
        <dbReference type="Pfam" id="PF00561"/>
    </source>
</evidence>
<reference evidence="3 4" key="1">
    <citation type="journal article" date="2012" name="PLoS Pathog.">
        <title>Diverse lifestyles and strategies of plant pathogenesis encoded in the genomes of eighteen Dothideomycetes fungi.</title>
        <authorList>
            <person name="Ohm R.A."/>
            <person name="Feau N."/>
            <person name="Henrissat B."/>
            <person name="Schoch C.L."/>
            <person name="Horwitz B.A."/>
            <person name="Barry K.W."/>
            <person name="Condon B.J."/>
            <person name="Copeland A.C."/>
            <person name="Dhillon B."/>
            <person name="Glaser F."/>
            <person name="Hesse C.N."/>
            <person name="Kosti I."/>
            <person name="LaButti K."/>
            <person name="Lindquist E.A."/>
            <person name="Lucas S."/>
            <person name="Salamov A.A."/>
            <person name="Bradshaw R.E."/>
            <person name="Ciuffetti L."/>
            <person name="Hamelin R.C."/>
            <person name="Kema G.H.J."/>
            <person name="Lawrence C."/>
            <person name="Scott J.A."/>
            <person name="Spatafora J.W."/>
            <person name="Turgeon B.G."/>
            <person name="de Wit P.J.G.M."/>
            <person name="Zhong S."/>
            <person name="Goodwin S.B."/>
            <person name="Grigoriev I.V."/>
        </authorList>
    </citation>
    <scope>NUCLEOTIDE SEQUENCE [LARGE SCALE GENOMIC DNA]</scope>
    <source>
        <strain evidence="3 4">UAMH 10762</strain>
    </source>
</reference>
<organism evidence="3 4">
    <name type="scientific">Baudoinia panamericana (strain UAMH 10762)</name>
    <name type="common">Angels' share fungus</name>
    <name type="synonym">Baudoinia compniacensis (strain UAMH 10762)</name>
    <dbReference type="NCBI Taxonomy" id="717646"/>
    <lineage>
        <taxon>Eukaryota</taxon>
        <taxon>Fungi</taxon>
        <taxon>Dikarya</taxon>
        <taxon>Ascomycota</taxon>
        <taxon>Pezizomycotina</taxon>
        <taxon>Dothideomycetes</taxon>
        <taxon>Dothideomycetidae</taxon>
        <taxon>Mycosphaerellales</taxon>
        <taxon>Teratosphaeriaceae</taxon>
        <taxon>Baudoinia</taxon>
    </lineage>
</organism>
<dbReference type="KEGG" id="bcom:BAUCODRAFT_32469"/>
<proteinExistence type="predicted"/>
<dbReference type="PANTHER" id="PTHR43689:SF8">
    <property type="entry name" value="ALPHA_BETA-HYDROLASES SUPERFAMILY PROTEIN"/>
    <property type="match status" value="1"/>
</dbReference>
<dbReference type="SUPFAM" id="SSF53474">
    <property type="entry name" value="alpha/beta-Hydrolases"/>
    <property type="match status" value="1"/>
</dbReference>
<evidence type="ECO:0000313" key="4">
    <source>
        <dbReference type="Proteomes" id="UP000011761"/>
    </source>
</evidence>
<dbReference type="Gene3D" id="3.40.50.1820">
    <property type="entry name" value="alpha/beta hydrolase"/>
    <property type="match status" value="1"/>
</dbReference>
<evidence type="ECO:0000256" key="1">
    <source>
        <dbReference type="SAM" id="MobiDB-lite"/>
    </source>
</evidence>
<dbReference type="HOGENOM" id="CLU_1782933_0_0_1"/>
<dbReference type="OMA" id="IMVCHAR"/>
<dbReference type="OrthoDB" id="294702at2759"/>
<dbReference type="AlphaFoldDB" id="M2MP03"/>
<sequence>MASPAHVASSAILLPPLDGHERKIHLRSAGPSDSAAKPTIVIVPGLGSSCLSFTFLQESLAQAGIRSFTYDRPGNGRSSPLPECSGDGHVAGKKPKPRNATQMAAEMNEVLQAAQVLPPYVLMTHSYGGVIAWEYVAAYVENVVGLIFLDANSARSAERSVMGT</sequence>
<dbReference type="InterPro" id="IPR000073">
    <property type="entry name" value="AB_hydrolase_1"/>
</dbReference>
<feature type="domain" description="AB hydrolase-1" evidence="2">
    <location>
        <begin position="38"/>
        <end position="151"/>
    </location>
</feature>
<protein>
    <recommendedName>
        <fullName evidence="2">AB hydrolase-1 domain-containing protein</fullName>
    </recommendedName>
</protein>